<feature type="transmembrane region" description="Helical" evidence="2">
    <location>
        <begin position="28"/>
        <end position="49"/>
    </location>
</feature>
<gene>
    <name evidence="3" type="ORF">BAU07_26190</name>
</gene>
<organism evidence="3 4">
    <name type="scientific">Bordetella flabilis</name>
    <dbReference type="NCBI Taxonomy" id="463014"/>
    <lineage>
        <taxon>Bacteria</taxon>
        <taxon>Pseudomonadati</taxon>
        <taxon>Pseudomonadota</taxon>
        <taxon>Betaproteobacteria</taxon>
        <taxon>Burkholderiales</taxon>
        <taxon>Alcaligenaceae</taxon>
        <taxon>Bordetella</taxon>
    </lineage>
</organism>
<dbReference type="Proteomes" id="UP000091926">
    <property type="component" value="Plasmid unnamed1"/>
</dbReference>
<evidence type="ECO:0008006" key="5">
    <source>
        <dbReference type="Google" id="ProtNLM"/>
    </source>
</evidence>
<keyword evidence="4" id="KW-1185">Reference proteome</keyword>
<evidence type="ECO:0000313" key="4">
    <source>
        <dbReference type="Proteomes" id="UP000091926"/>
    </source>
</evidence>
<feature type="compositionally biased region" description="Basic and acidic residues" evidence="1">
    <location>
        <begin position="155"/>
        <end position="166"/>
    </location>
</feature>
<keyword evidence="2" id="KW-0472">Membrane</keyword>
<dbReference type="EMBL" id="CP016173">
    <property type="protein sequence ID" value="ANN80820.1"/>
    <property type="molecule type" value="Genomic_DNA"/>
</dbReference>
<keyword evidence="2" id="KW-0812">Transmembrane</keyword>
<dbReference type="KEGG" id="bfz:BAU07_26190"/>
<sequence length="426" mass="45650">MPARKARPAPRARTDEWRRNLKSVFGHGIGRISIIGAAIVILIMIAVGVRTLTSARNKVADTNTAQFEAPTAPSAPIDINPVSAKEAARRNDVAKREAEEAKNSGGSYQPPFIPQIQPDEAQQKPNGTNDIFGGNQGFKAAPATMPVPSATATDSEQRRLLEEARRRQTQAYEDALKKRDAYVTKKQETVLKQLDKMLGQDSLNKIGSNSVVAYTLPVNATAAASQPTGTVQQASAAQSSQRTPVIRTGNVLYAETIPEVNTDKGMDVMAVVRGGAWEGSILIGRVEQRPDDIGFRFTTLAPQDGRPSMSINAVAMKTENASLGVAENIDHHTLERYGSLGAASLLSGFGKAYAQTPGTAVIVPSGTTVTSTQEPSNKQVIATSVGELGTNFSQEIRRGFDRQATFSTPKNQGIAVFFLSDVYVQN</sequence>
<feature type="region of interest" description="Disordered" evidence="1">
    <location>
        <begin position="84"/>
        <end position="166"/>
    </location>
</feature>
<dbReference type="InterPro" id="IPR049855">
    <property type="entry name" value="DotG/IcmE-like_C"/>
</dbReference>
<dbReference type="CDD" id="cd16431">
    <property type="entry name" value="IcmE"/>
    <property type="match status" value="1"/>
</dbReference>
<accession>A0A193GLS3</accession>
<feature type="compositionally biased region" description="Basic and acidic residues" evidence="1">
    <location>
        <begin position="86"/>
        <end position="102"/>
    </location>
</feature>
<proteinExistence type="predicted"/>
<keyword evidence="2" id="KW-1133">Transmembrane helix</keyword>
<geneLocation type="plasmid" evidence="3 4">
    <name>unnamed1</name>
</geneLocation>
<evidence type="ECO:0000313" key="3">
    <source>
        <dbReference type="EMBL" id="ANN80820.1"/>
    </source>
</evidence>
<evidence type="ECO:0000256" key="2">
    <source>
        <dbReference type="SAM" id="Phobius"/>
    </source>
</evidence>
<name>A0A193GLS3_9BORD</name>
<reference evidence="3 4" key="1">
    <citation type="submission" date="2016-06" db="EMBL/GenBank/DDBJ databases">
        <title>Complete genome sequences of Bordetella bronchialis and Bordetella flabilis.</title>
        <authorList>
            <person name="LiPuma J.J."/>
            <person name="Spilker T."/>
        </authorList>
    </citation>
    <scope>NUCLEOTIDE SEQUENCE [LARGE SCALE GENOMIC DNA]</scope>
    <source>
        <strain evidence="3 4">AU10664</strain>
        <plasmid evidence="3 4">unnamed1</plasmid>
    </source>
</reference>
<keyword evidence="3" id="KW-0614">Plasmid</keyword>
<dbReference type="AlphaFoldDB" id="A0A193GLS3"/>
<evidence type="ECO:0000256" key="1">
    <source>
        <dbReference type="SAM" id="MobiDB-lite"/>
    </source>
</evidence>
<protein>
    <recommendedName>
        <fullName evidence="5">Type IV secretion protein DotG</fullName>
    </recommendedName>
</protein>